<dbReference type="InterPro" id="IPR002478">
    <property type="entry name" value="PUA"/>
</dbReference>
<dbReference type="InterPro" id="IPR001057">
    <property type="entry name" value="Glu/AcGlu_kinase"/>
</dbReference>
<dbReference type="HAMAP" id="MF_00456">
    <property type="entry name" value="ProB"/>
    <property type="match status" value="1"/>
</dbReference>
<dbReference type="GO" id="GO:0008652">
    <property type="term" value="P:amino acid biosynthetic process"/>
    <property type="evidence" value="ECO:0007669"/>
    <property type="project" value="UniProtKB-KW"/>
</dbReference>
<dbReference type="InterPro" id="IPR036393">
    <property type="entry name" value="AceGlu_kinase-like_sf"/>
</dbReference>
<accession>A0A6J6HXJ5</accession>
<reference evidence="9" key="1">
    <citation type="submission" date="2020-05" db="EMBL/GenBank/DDBJ databases">
        <authorList>
            <person name="Chiriac C."/>
            <person name="Salcher M."/>
            <person name="Ghai R."/>
            <person name="Kavagutti S V."/>
        </authorList>
    </citation>
    <scope>NUCLEOTIDE SEQUENCE</scope>
</reference>
<feature type="domain" description="PUA" evidence="8">
    <location>
        <begin position="273"/>
        <end position="353"/>
    </location>
</feature>
<dbReference type="InterPro" id="IPR019797">
    <property type="entry name" value="Glutamate_5-kinase_CS"/>
</dbReference>
<keyword evidence="2" id="KW-0028">Amino-acid biosynthesis</keyword>
<dbReference type="InterPro" id="IPR005715">
    <property type="entry name" value="Glu_5kinase/COase_Synthase"/>
</dbReference>
<dbReference type="Gene3D" id="2.30.130.10">
    <property type="entry name" value="PUA domain"/>
    <property type="match status" value="1"/>
</dbReference>
<protein>
    <submittedName>
        <fullName evidence="9">Unannotated protein</fullName>
    </submittedName>
</protein>
<dbReference type="PANTHER" id="PTHR43654:SF1">
    <property type="entry name" value="ISOPENTENYL PHOSPHATE KINASE"/>
    <property type="match status" value="1"/>
</dbReference>
<dbReference type="InterPro" id="IPR036974">
    <property type="entry name" value="PUA_sf"/>
</dbReference>
<dbReference type="PRINTS" id="PR00474">
    <property type="entry name" value="GLU5KINASE"/>
</dbReference>
<sequence length="361" mass="37250">MRVVVKVGTSSLTDDEGRIRLEVIASVSRQLAAARQAGHEVLLVTSGAVASGIAGLGLTERPTDVLSLQALSAVGQPQLMAAYNAALAEHSLVAAQVLLVPHDFVDRQQYLHARDTLGRLLELGCIPVVNENDAIANNEIRYGDNDHLASLLSHLVSADMLVLLTDIAGLYTADPRTNPDATVVPVVASDDPLLSVSTSGAGTERGSGGMASKLAAARIASWSGVTAVIAAASADEAVMNAINGADIGTRFLPHDRNLSARKLWIAFAAEVEGTVVVDNGARDAVVTRGTSLLPAGVTEVRGTFDVGATVEVVNADGIVIARGMSAMSSAQAAACAGQRTADLADMSVVEVIHRDDLVVLA</sequence>
<evidence type="ECO:0000256" key="7">
    <source>
        <dbReference type="ARBA" id="ARBA00022840"/>
    </source>
</evidence>
<dbReference type="SMART" id="SM00359">
    <property type="entry name" value="PUA"/>
    <property type="match status" value="1"/>
</dbReference>
<evidence type="ECO:0000313" key="9">
    <source>
        <dbReference type="EMBL" id="CAB4616255.1"/>
    </source>
</evidence>
<keyword evidence="4" id="KW-0808">Transferase</keyword>
<dbReference type="SUPFAM" id="SSF53633">
    <property type="entry name" value="Carbamate kinase-like"/>
    <property type="match status" value="1"/>
</dbReference>
<dbReference type="CDD" id="cd04242">
    <property type="entry name" value="AAK_G5K_ProB"/>
    <property type="match status" value="1"/>
</dbReference>
<evidence type="ECO:0000256" key="5">
    <source>
        <dbReference type="ARBA" id="ARBA00022741"/>
    </source>
</evidence>
<proteinExistence type="inferred from homology"/>
<dbReference type="NCBIfam" id="TIGR01027">
    <property type="entry name" value="proB"/>
    <property type="match status" value="1"/>
</dbReference>
<keyword evidence="6" id="KW-0418">Kinase</keyword>
<dbReference type="FunFam" id="3.40.1160.10:FF:000018">
    <property type="entry name" value="Glutamate 5-kinase"/>
    <property type="match status" value="1"/>
</dbReference>
<dbReference type="Pfam" id="PF01472">
    <property type="entry name" value="PUA"/>
    <property type="match status" value="1"/>
</dbReference>
<organism evidence="9">
    <name type="scientific">freshwater metagenome</name>
    <dbReference type="NCBI Taxonomy" id="449393"/>
    <lineage>
        <taxon>unclassified sequences</taxon>
        <taxon>metagenomes</taxon>
        <taxon>ecological metagenomes</taxon>
    </lineage>
</organism>
<keyword evidence="3" id="KW-0641">Proline biosynthesis</keyword>
<dbReference type="PIRSF" id="PIRSF000729">
    <property type="entry name" value="GK"/>
    <property type="match status" value="1"/>
</dbReference>
<evidence type="ECO:0000259" key="8">
    <source>
        <dbReference type="SMART" id="SM00359"/>
    </source>
</evidence>
<dbReference type="GO" id="GO:0004349">
    <property type="term" value="F:glutamate 5-kinase activity"/>
    <property type="evidence" value="ECO:0007669"/>
    <property type="project" value="InterPro"/>
</dbReference>
<name>A0A6J6HXJ5_9ZZZZ</name>
<dbReference type="InterPro" id="IPR015947">
    <property type="entry name" value="PUA-like_sf"/>
</dbReference>
<dbReference type="Gene3D" id="3.40.1160.10">
    <property type="entry name" value="Acetylglutamate kinase-like"/>
    <property type="match status" value="1"/>
</dbReference>
<dbReference type="InterPro" id="IPR011529">
    <property type="entry name" value="Glu_5kinase"/>
</dbReference>
<dbReference type="PROSITE" id="PS00902">
    <property type="entry name" value="GLUTAMATE_5_KINASE"/>
    <property type="match status" value="1"/>
</dbReference>
<evidence type="ECO:0000256" key="6">
    <source>
        <dbReference type="ARBA" id="ARBA00022777"/>
    </source>
</evidence>
<evidence type="ECO:0000256" key="4">
    <source>
        <dbReference type="ARBA" id="ARBA00022679"/>
    </source>
</evidence>
<keyword evidence="5" id="KW-0547">Nucleotide-binding</keyword>
<gene>
    <name evidence="9" type="ORF">UFOPK1874_00734</name>
</gene>
<dbReference type="AlphaFoldDB" id="A0A6J6HXJ5"/>
<keyword evidence="7" id="KW-0067">ATP-binding</keyword>
<keyword evidence="1" id="KW-0963">Cytoplasm</keyword>
<dbReference type="PANTHER" id="PTHR43654">
    <property type="entry name" value="GLUTAMATE 5-KINASE"/>
    <property type="match status" value="1"/>
</dbReference>
<dbReference type="InterPro" id="IPR041739">
    <property type="entry name" value="G5K_ProB"/>
</dbReference>
<dbReference type="Pfam" id="PF00696">
    <property type="entry name" value="AA_kinase"/>
    <property type="match status" value="1"/>
</dbReference>
<dbReference type="CDD" id="cd21157">
    <property type="entry name" value="PUA_G5K"/>
    <property type="match status" value="1"/>
</dbReference>
<evidence type="ECO:0000256" key="3">
    <source>
        <dbReference type="ARBA" id="ARBA00022650"/>
    </source>
</evidence>
<dbReference type="EMBL" id="CAEZUX010000072">
    <property type="protein sequence ID" value="CAB4616255.1"/>
    <property type="molecule type" value="Genomic_DNA"/>
</dbReference>
<dbReference type="GO" id="GO:0005524">
    <property type="term" value="F:ATP binding"/>
    <property type="evidence" value="ECO:0007669"/>
    <property type="project" value="UniProtKB-KW"/>
</dbReference>
<evidence type="ECO:0000256" key="2">
    <source>
        <dbReference type="ARBA" id="ARBA00022605"/>
    </source>
</evidence>
<dbReference type="GO" id="GO:0005829">
    <property type="term" value="C:cytosol"/>
    <property type="evidence" value="ECO:0007669"/>
    <property type="project" value="TreeGrafter"/>
</dbReference>
<dbReference type="PROSITE" id="PS50890">
    <property type="entry name" value="PUA"/>
    <property type="match status" value="1"/>
</dbReference>
<dbReference type="InterPro" id="IPR001048">
    <property type="entry name" value="Asp/Glu/Uridylate_kinase"/>
</dbReference>
<dbReference type="GO" id="GO:0003723">
    <property type="term" value="F:RNA binding"/>
    <property type="evidence" value="ECO:0007669"/>
    <property type="project" value="InterPro"/>
</dbReference>
<dbReference type="SUPFAM" id="SSF88697">
    <property type="entry name" value="PUA domain-like"/>
    <property type="match status" value="1"/>
</dbReference>
<evidence type="ECO:0000256" key="1">
    <source>
        <dbReference type="ARBA" id="ARBA00022490"/>
    </source>
</evidence>